<sequence length="149" mass="17380">MRIIAFNKFTGVFQKEILLSKTEKLQRYLIGRYPKCDLILNSPEISRVHAIILKFKDNYCFTDLASTNGSSINHQKVELNQEYILNSGDTIQVGDFILLFEETTEKFQHHWFLTENQNNYKSSYIDTISTNSDTSMQALSEERNKLPIF</sequence>
<dbReference type="PROSITE" id="PS50006">
    <property type="entry name" value="FHA_DOMAIN"/>
    <property type="match status" value="1"/>
</dbReference>
<dbReference type="InterPro" id="IPR008984">
    <property type="entry name" value="SMAD_FHA_dom_sf"/>
</dbReference>
<dbReference type="OrthoDB" id="9801223at2"/>
<dbReference type="SMART" id="SM00240">
    <property type="entry name" value="FHA"/>
    <property type="match status" value="1"/>
</dbReference>
<dbReference type="EMBL" id="LMTZ01000077">
    <property type="protein sequence ID" value="KST68155.1"/>
    <property type="molecule type" value="Genomic_DNA"/>
</dbReference>
<dbReference type="InterPro" id="IPR050923">
    <property type="entry name" value="Cell_Proc_Reg/RNA_Proc"/>
</dbReference>
<dbReference type="AlphaFoldDB" id="A0A0V7ZUM5"/>
<name>A0A0V7ZUM5_9CYAN</name>
<dbReference type="CDD" id="cd00060">
    <property type="entry name" value="FHA"/>
    <property type="match status" value="1"/>
</dbReference>
<dbReference type="SUPFAM" id="SSF49879">
    <property type="entry name" value="SMAD/FHA domain"/>
    <property type="match status" value="1"/>
</dbReference>
<comment type="caution">
    <text evidence="2">The sequence shown here is derived from an EMBL/GenBank/DDBJ whole genome shotgun (WGS) entry which is preliminary data.</text>
</comment>
<dbReference type="PANTHER" id="PTHR23308">
    <property type="entry name" value="NUCLEAR INHIBITOR OF PROTEIN PHOSPHATASE-1"/>
    <property type="match status" value="1"/>
</dbReference>
<reference evidence="2 4" key="1">
    <citation type="journal article" date="2015" name="Genome Announc.">
        <title>Draft Genome of the Euendolithic (true boring) Cyanobacterium Mastigocoleus testarum strain BC008.</title>
        <authorList>
            <person name="Guida B.S."/>
            <person name="Garcia-Pichel F."/>
        </authorList>
    </citation>
    <scope>NUCLEOTIDE SEQUENCE [LARGE SCALE GENOMIC DNA]</scope>
    <source>
        <strain evidence="2 4">BC008</strain>
    </source>
</reference>
<keyword evidence="4" id="KW-1185">Reference proteome</keyword>
<protein>
    <recommendedName>
        <fullName evidence="1">FHA domain-containing protein</fullName>
    </recommendedName>
</protein>
<dbReference type="Proteomes" id="UP000053372">
    <property type="component" value="Unassembled WGS sequence"/>
</dbReference>
<evidence type="ECO:0000313" key="4">
    <source>
        <dbReference type="Proteomes" id="UP000053372"/>
    </source>
</evidence>
<organism evidence="2 4">
    <name type="scientific">Mastigocoleus testarum BC008</name>
    <dbReference type="NCBI Taxonomy" id="371196"/>
    <lineage>
        <taxon>Bacteria</taxon>
        <taxon>Bacillati</taxon>
        <taxon>Cyanobacteriota</taxon>
        <taxon>Cyanophyceae</taxon>
        <taxon>Nostocales</taxon>
        <taxon>Hapalosiphonaceae</taxon>
        <taxon>Mastigocoleus</taxon>
    </lineage>
</organism>
<dbReference type="Gene3D" id="2.60.200.20">
    <property type="match status" value="1"/>
</dbReference>
<feature type="domain" description="FHA" evidence="1">
    <location>
        <begin position="28"/>
        <end position="77"/>
    </location>
</feature>
<dbReference type="RefSeq" id="WP_058183435.1">
    <property type="nucleotide sequence ID" value="NZ_LMTZ01000045.1"/>
</dbReference>
<evidence type="ECO:0000313" key="2">
    <source>
        <dbReference type="EMBL" id="KST68155.1"/>
    </source>
</evidence>
<accession>A0A0V7ZUM5</accession>
<dbReference type="Pfam" id="PF00498">
    <property type="entry name" value="FHA"/>
    <property type="match status" value="1"/>
</dbReference>
<dbReference type="EMBL" id="LMTZ01000045">
    <property type="protein sequence ID" value="KST68818.1"/>
    <property type="molecule type" value="Genomic_DNA"/>
</dbReference>
<evidence type="ECO:0000259" key="1">
    <source>
        <dbReference type="PROSITE" id="PS50006"/>
    </source>
</evidence>
<gene>
    <name evidence="2" type="ORF">BC008_32560</name>
    <name evidence="3" type="ORF">BC008_34245</name>
</gene>
<evidence type="ECO:0000313" key="3">
    <source>
        <dbReference type="EMBL" id="KST68818.1"/>
    </source>
</evidence>
<dbReference type="InterPro" id="IPR000253">
    <property type="entry name" value="FHA_dom"/>
</dbReference>
<proteinExistence type="predicted"/>